<dbReference type="AlphaFoldDB" id="A0A1G2HNX3"/>
<name>A0A1G2HNX3_9BACT</name>
<evidence type="ECO:0000313" key="2">
    <source>
        <dbReference type="EMBL" id="OGZ64089.1"/>
    </source>
</evidence>
<dbReference type="PANTHER" id="PTHR34047:SF8">
    <property type="entry name" value="PROTEIN YKFC"/>
    <property type="match status" value="1"/>
</dbReference>
<dbReference type="InterPro" id="IPR051083">
    <property type="entry name" value="GrpII_Intron_Splice-Mob/Def"/>
</dbReference>
<dbReference type="EMBL" id="MHOO01000008">
    <property type="protein sequence ID" value="OGZ64089.1"/>
    <property type="molecule type" value="Genomic_DNA"/>
</dbReference>
<gene>
    <name evidence="2" type="ORF">A2730_03070</name>
</gene>
<dbReference type="PANTHER" id="PTHR34047">
    <property type="entry name" value="NUCLEAR INTRON MATURASE 1, MITOCHONDRIAL-RELATED"/>
    <property type="match status" value="1"/>
</dbReference>
<feature type="domain" description="Reverse transcriptase" evidence="1">
    <location>
        <begin position="57"/>
        <end position="291"/>
    </location>
</feature>
<evidence type="ECO:0000313" key="3">
    <source>
        <dbReference type="Proteomes" id="UP000176855"/>
    </source>
</evidence>
<evidence type="ECO:0000259" key="1">
    <source>
        <dbReference type="PROSITE" id="PS50878"/>
    </source>
</evidence>
<comment type="caution">
    <text evidence="2">The sequence shown here is derived from an EMBL/GenBank/DDBJ whole genome shotgun (WGS) entry which is preliminary data.</text>
</comment>
<dbReference type="InterPro" id="IPR000477">
    <property type="entry name" value="RT_dom"/>
</dbReference>
<dbReference type="InterPro" id="IPR043502">
    <property type="entry name" value="DNA/RNA_pol_sf"/>
</dbReference>
<dbReference type="Proteomes" id="UP000176855">
    <property type="component" value="Unassembled WGS sequence"/>
</dbReference>
<dbReference type="InterPro" id="IPR043128">
    <property type="entry name" value="Rev_trsase/Diguanyl_cyclase"/>
</dbReference>
<dbReference type="PROSITE" id="PS50878">
    <property type="entry name" value="RT_POL"/>
    <property type="match status" value="1"/>
</dbReference>
<dbReference type="STRING" id="1802202.A2730_03070"/>
<dbReference type="Pfam" id="PF00078">
    <property type="entry name" value="RVT_1"/>
    <property type="match status" value="1"/>
</dbReference>
<dbReference type="CDD" id="cd01651">
    <property type="entry name" value="RT_G2_intron"/>
    <property type="match status" value="1"/>
</dbReference>
<protein>
    <recommendedName>
        <fullName evidence="1">Reverse transcriptase domain-containing protein</fullName>
    </recommendedName>
</protein>
<organism evidence="2 3">
    <name type="scientific">Candidatus Staskawiczbacteria bacterium RIFCSPHIGHO2_01_FULL_39_25</name>
    <dbReference type="NCBI Taxonomy" id="1802202"/>
    <lineage>
        <taxon>Bacteria</taxon>
        <taxon>Candidatus Staskawicziibacteriota</taxon>
    </lineage>
</organism>
<dbReference type="Gene3D" id="3.30.70.270">
    <property type="match status" value="1"/>
</dbReference>
<sequence length="344" mass="40550">MKIKLSHRFEDLIHIENLLLAWEEFLKGKKKKKDVQEFQFNLMDNILSLHYDLSNGKYRHGGYQEFNISDPKPRIIHKATVRDRLLHRAVYRILYPFFDDTFIADSFSCRNDKGTHKAMKRFLAFSRIVSKNNTRTCWVLKCDIKKFFASIDQTTLIKILDERIADKRIISLLKEIISSFKSHSSISLANPTAVGFARPAIGLPLGNLTSQLFSNVYMNEFDQFVKQRLKIKYYIRYADDFVIFSQDKQYLEKLIPLIKEFLQNNLKLTLHPDKIYMKTLSSGVDFLGWTHFFDHRVLRTVTKRRMFKRLAISQKPETLNSYMGLLKHGNSYAIREKLIDQADF</sequence>
<accession>A0A1G2HNX3</accession>
<dbReference type="SUPFAM" id="SSF56672">
    <property type="entry name" value="DNA/RNA polymerases"/>
    <property type="match status" value="1"/>
</dbReference>
<proteinExistence type="predicted"/>
<reference evidence="2 3" key="1">
    <citation type="journal article" date="2016" name="Nat. Commun.">
        <title>Thousands of microbial genomes shed light on interconnected biogeochemical processes in an aquifer system.</title>
        <authorList>
            <person name="Anantharaman K."/>
            <person name="Brown C.T."/>
            <person name="Hug L.A."/>
            <person name="Sharon I."/>
            <person name="Castelle C.J."/>
            <person name="Probst A.J."/>
            <person name="Thomas B.C."/>
            <person name="Singh A."/>
            <person name="Wilkins M.J."/>
            <person name="Karaoz U."/>
            <person name="Brodie E.L."/>
            <person name="Williams K.H."/>
            <person name="Hubbard S.S."/>
            <person name="Banfield J.F."/>
        </authorList>
    </citation>
    <scope>NUCLEOTIDE SEQUENCE [LARGE SCALE GENOMIC DNA]</scope>
</reference>